<name>A0A4R6VDD8_9PSEU</name>
<proteinExistence type="predicted"/>
<dbReference type="RefSeq" id="WP_243741796.1">
    <property type="nucleotide sequence ID" value="NZ_BAABHR010000014.1"/>
</dbReference>
<dbReference type="Proteomes" id="UP000295705">
    <property type="component" value="Unassembled WGS sequence"/>
</dbReference>
<accession>A0A4R6VDD8</accession>
<evidence type="ECO:0000313" key="2">
    <source>
        <dbReference type="EMBL" id="TDQ58380.1"/>
    </source>
</evidence>
<feature type="compositionally biased region" description="Basic and acidic residues" evidence="1">
    <location>
        <begin position="9"/>
        <end position="26"/>
    </location>
</feature>
<reference evidence="2 3" key="1">
    <citation type="submission" date="2019-03" db="EMBL/GenBank/DDBJ databases">
        <title>Genomic Encyclopedia of Type Strains, Phase IV (KMG-IV): sequencing the most valuable type-strain genomes for metagenomic binning, comparative biology and taxonomic classification.</title>
        <authorList>
            <person name="Goeker M."/>
        </authorList>
    </citation>
    <scope>NUCLEOTIDE SEQUENCE [LARGE SCALE GENOMIC DNA]</scope>
    <source>
        <strain evidence="2 3">DSM 45775</strain>
    </source>
</reference>
<sequence length="78" mass="8400">MVDFGKMADQAKDWAGENPEKADGFVDKGADFVGQRFGHEEQVDQAGEKAKEFLHGGQEGQEGQAPPPPPPGEEPPRP</sequence>
<evidence type="ECO:0000256" key="1">
    <source>
        <dbReference type="SAM" id="MobiDB-lite"/>
    </source>
</evidence>
<dbReference type="EMBL" id="SNYO01000004">
    <property type="protein sequence ID" value="TDQ58380.1"/>
    <property type="molecule type" value="Genomic_DNA"/>
</dbReference>
<dbReference type="Pfam" id="PF14013">
    <property type="entry name" value="MT0933_antitox"/>
    <property type="match status" value="1"/>
</dbReference>
<dbReference type="InterPro" id="IPR028037">
    <property type="entry name" value="Antitoxin_Rv0909/MT0933"/>
</dbReference>
<organism evidence="2 3">
    <name type="scientific">Actinomycetospora succinea</name>
    <dbReference type="NCBI Taxonomy" id="663603"/>
    <lineage>
        <taxon>Bacteria</taxon>
        <taxon>Bacillati</taxon>
        <taxon>Actinomycetota</taxon>
        <taxon>Actinomycetes</taxon>
        <taxon>Pseudonocardiales</taxon>
        <taxon>Pseudonocardiaceae</taxon>
        <taxon>Actinomycetospora</taxon>
    </lineage>
</organism>
<protein>
    <submittedName>
        <fullName evidence="2">Antitoxin protein of toxin-antitoxin system</fullName>
    </submittedName>
</protein>
<feature type="region of interest" description="Disordered" evidence="1">
    <location>
        <begin position="41"/>
        <end position="78"/>
    </location>
</feature>
<feature type="compositionally biased region" description="Basic and acidic residues" evidence="1">
    <location>
        <begin position="41"/>
        <end position="54"/>
    </location>
</feature>
<comment type="caution">
    <text evidence="2">The sequence shown here is derived from an EMBL/GenBank/DDBJ whole genome shotgun (WGS) entry which is preliminary data.</text>
</comment>
<keyword evidence="3" id="KW-1185">Reference proteome</keyword>
<dbReference type="AlphaFoldDB" id="A0A4R6VDD8"/>
<feature type="compositionally biased region" description="Pro residues" evidence="1">
    <location>
        <begin position="65"/>
        <end position="78"/>
    </location>
</feature>
<gene>
    <name evidence="2" type="ORF">EV188_104120</name>
</gene>
<feature type="region of interest" description="Disordered" evidence="1">
    <location>
        <begin position="1"/>
        <end position="26"/>
    </location>
</feature>
<evidence type="ECO:0000313" key="3">
    <source>
        <dbReference type="Proteomes" id="UP000295705"/>
    </source>
</evidence>